<dbReference type="Proteomes" id="UP001302321">
    <property type="component" value="Unassembled WGS sequence"/>
</dbReference>
<dbReference type="EMBL" id="MU866572">
    <property type="protein sequence ID" value="KAK4171388.1"/>
    <property type="molecule type" value="Genomic_DNA"/>
</dbReference>
<accession>A0AAN6VY63</accession>
<protein>
    <submittedName>
        <fullName evidence="1">Uncharacterized protein</fullName>
    </submittedName>
</protein>
<reference evidence="1" key="1">
    <citation type="journal article" date="2023" name="Mol. Phylogenet. Evol.">
        <title>Genome-scale phylogeny and comparative genomics of the fungal order Sordariales.</title>
        <authorList>
            <person name="Hensen N."/>
            <person name="Bonometti L."/>
            <person name="Westerberg I."/>
            <person name="Brannstrom I.O."/>
            <person name="Guillou S."/>
            <person name="Cros-Aarteil S."/>
            <person name="Calhoun S."/>
            <person name="Haridas S."/>
            <person name="Kuo A."/>
            <person name="Mondo S."/>
            <person name="Pangilinan J."/>
            <person name="Riley R."/>
            <person name="LaButti K."/>
            <person name="Andreopoulos B."/>
            <person name="Lipzen A."/>
            <person name="Chen C."/>
            <person name="Yan M."/>
            <person name="Daum C."/>
            <person name="Ng V."/>
            <person name="Clum A."/>
            <person name="Steindorff A."/>
            <person name="Ohm R.A."/>
            <person name="Martin F."/>
            <person name="Silar P."/>
            <person name="Natvig D.O."/>
            <person name="Lalanne C."/>
            <person name="Gautier V."/>
            <person name="Ament-Velasquez S.L."/>
            <person name="Kruys A."/>
            <person name="Hutchinson M.I."/>
            <person name="Powell A.J."/>
            <person name="Barry K."/>
            <person name="Miller A.N."/>
            <person name="Grigoriev I.V."/>
            <person name="Debuchy R."/>
            <person name="Gladieux P."/>
            <person name="Hiltunen Thoren M."/>
            <person name="Johannesson H."/>
        </authorList>
    </citation>
    <scope>NUCLEOTIDE SEQUENCE</scope>
    <source>
        <strain evidence="1">CBS 892.96</strain>
    </source>
</reference>
<dbReference type="AlphaFoldDB" id="A0AAN6VY63"/>
<name>A0AAN6VY63_9PEZI</name>
<evidence type="ECO:0000313" key="1">
    <source>
        <dbReference type="EMBL" id="KAK4171388.1"/>
    </source>
</evidence>
<sequence>MGWWNSIVDGVGSAVNWIKSNSGTIGAAASVIAKIAGAVAQDDDDPVAQLFPNFTKAAQKLNELAKGGANAKLKEVLNSIPEYSMNDRMVNLQTAEATLLADSTFLWLDPAPLNRDGQPNKGLVQDIGKMLAQSSFSTVLTSSGEGKRKGSRSLDVALAIGQAIFANMGTGAEQANDDGIVLAPFDISYDDVGCRITGCHAYYQIPLGQTGANSAWHAALAMSQTTTENYRKYEFARTRDVFFTQPIRTDNGNPQWLVTMSVPWEESVSAYTLSKGLLGELTSNDIIQDGWHLHYHSLDGTDQHIKVQCPDGHTPAQARGLVRECIKKVLKNSGMLVSASTSPYLTPDIHITMSVLKPGDSRS</sequence>
<comment type="caution">
    <text evidence="1">The sequence shown here is derived from an EMBL/GenBank/DDBJ whole genome shotgun (WGS) entry which is preliminary data.</text>
</comment>
<proteinExistence type="predicted"/>
<keyword evidence="2" id="KW-1185">Reference proteome</keyword>
<organism evidence="1 2">
    <name type="scientific">Triangularia setosa</name>
    <dbReference type="NCBI Taxonomy" id="2587417"/>
    <lineage>
        <taxon>Eukaryota</taxon>
        <taxon>Fungi</taxon>
        <taxon>Dikarya</taxon>
        <taxon>Ascomycota</taxon>
        <taxon>Pezizomycotina</taxon>
        <taxon>Sordariomycetes</taxon>
        <taxon>Sordariomycetidae</taxon>
        <taxon>Sordariales</taxon>
        <taxon>Podosporaceae</taxon>
        <taxon>Triangularia</taxon>
    </lineage>
</organism>
<gene>
    <name evidence="1" type="ORF">QBC36DRAFT_382600</name>
</gene>
<reference evidence="1" key="2">
    <citation type="submission" date="2023-05" db="EMBL/GenBank/DDBJ databases">
        <authorList>
            <consortium name="Lawrence Berkeley National Laboratory"/>
            <person name="Steindorff A."/>
            <person name="Hensen N."/>
            <person name="Bonometti L."/>
            <person name="Westerberg I."/>
            <person name="Brannstrom I.O."/>
            <person name="Guillou S."/>
            <person name="Cros-Aarteil S."/>
            <person name="Calhoun S."/>
            <person name="Haridas S."/>
            <person name="Kuo A."/>
            <person name="Mondo S."/>
            <person name="Pangilinan J."/>
            <person name="Riley R."/>
            <person name="Labutti K."/>
            <person name="Andreopoulos B."/>
            <person name="Lipzen A."/>
            <person name="Chen C."/>
            <person name="Yanf M."/>
            <person name="Daum C."/>
            <person name="Ng V."/>
            <person name="Clum A."/>
            <person name="Ohm R."/>
            <person name="Martin F."/>
            <person name="Silar P."/>
            <person name="Natvig D."/>
            <person name="Lalanne C."/>
            <person name="Gautier V."/>
            <person name="Ament-Velasquez S.L."/>
            <person name="Kruys A."/>
            <person name="Hutchinson M.I."/>
            <person name="Powell A.J."/>
            <person name="Barry K."/>
            <person name="Miller A.N."/>
            <person name="Grigoriev I.V."/>
            <person name="Debuchy R."/>
            <person name="Gladieux P."/>
            <person name="Thoren M.H."/>
            <person name="Johannesson H."/>
        </authorList>
    </citation>
    <scope>NUCLEOTIDE SEQUENCE</scope>
    <source>
        <strain evidence="1">CBS 892.96</strain>
    </source>
</reference>
<evidence type="ECO:0000313" key="2">
    <source>
        <dbReference type="Proteomes" id="UP001302321"/>
    </source>
</evidence>